<keyword evidence="4 5" id="KW-0472">Membrane</keyword>
<evidence type="ECO:0000256" key="1">
    <source>
        <dbReference type="ARBA" id="ARBA00004141"/>
    </source>
</evidence>
<proteinExistence type="predicted"/>
<feature type="transmembrane region" description="Helical" evidence="5">
    <location>
        <begin position="265"/>
        <end position="282"/>
    </location>
</feature>
<dbReference type="EMBL" id="MEWA01000033">
    <property type="protein sequence ID" value="OGC68735.1"/>
    <property type="molecule type" value="Genomic_DNA"/>
</dbReference>
<dbReference type="GO" id="GO:0005886">
    <property type="term" value="C:plasma membrane"/>
    <property type="evidence" value="ECO:0007669"/>
    <property type="project" value="TreeGrafter"/>
</dbReference>
<evidence type="ECO:0000313" key="8">
    <source>
        <dbReference type="Proteomes" id="UP000179113"/>
    </source>
</evidence>
<evidence type="ECO:0000256" key="4">
    <source>
        <dbReference type="ARBA" id="ARBA00023136"/>
    </source>
</evidence>
<dbReference type="AlphaFoldDB" id="A0A1F4WH04"/>
<dbReference type="Proteomes" id="UP000179113">
    <property type="component" value="Unassembled WGS sequence"/>
</dbReference>
<keyword evidence="3 5" id="KW-1133">Transmembrane helix</keyword>
<feature type="transmembrane region" description="Helical" evidence="5">
    <location>
        <begin position="73"/>
        <end position="92"/>
    </location>
</feature>
<feature type="transmembrane region" description="Helical" evidence="5">
    <location>
        <begin position="38"/>
        <end position="61"/>
    </location>
</feature>
<evidence type="ECO:0000256" key="3">
    <source>
        <dbReference type="ARBA" id="ARBA00022989"/>
    </source>
</evidence>
<organism evidence="7 8">
    <name type="scientific">candidate division WWE3 bacterium RIFOXYC1_FULL_39_7</name>
    <dbReference type="NCBI Taxonomy" id="1802643"/>
    <lineage>
        <taxon>Bacteria</taxon>
        <taxon>Katanobacteria</taxon>
    </lineage>
</organism>
<feature type="transmembrane region" description="Helical" evidence="5">
    <location>
        <begin position="234"/>
        <end position="253"/>
    </location>
</feature>
<accession>A0A1F4WH04</accession>
<evidence type="ECO:0000313" key="7">
    <source>
        <dbReference type="EMBL" id="OGC68735.1"/>
    </source>
</evidence>
<evidence type="ECO:0000259" key="6">
    <source>
        <dbReference type="Pfam" id="PF01699"/>
    </source>
</evidence>
<dbReference type="PANTHER" id="PTHR10846">
    <property type="entry name" value="SODIUM/POTASSIUM/CALCIUM EXCHANGER"/>
    <property type="match status" value="1"/>
</dbReference>
<feature type="transmembrane region" description="Helical" evidence="5">
    <location>
        <begin position="6"/>
        <end position="26"/>
    </location>
</feature>
<dbReference type="InterPro" id="IPR004837">
    <property type="entry name" value="NaCa_Exmemb"/>
</dbReference>
<evidence type="ECO:0000256" key="2">
    <source>
        <dbReference type="ARBA" id="ARBA00022692"/>
    </source>
</evidence>
<feature type="transmembrane region" description="Helical" evidence="5">
    <location>
        <begin position="127"/>
        <end position="151"/>
    </location>
</feature>
<comment type="caution">
    <text evidence="7">The sequence shown here is derived from an EMBL/GenBank/DDBJ whole genome shotgun (WGS) entry which is preliminary data.</text>
</comment>
<feature type="transmembrane region" description="Helical" evidence="5">
    <location>
        <begin position="201"/>
        <end position="222"/>
    </location>
</feature>
<dbReference type="InterPro" id="IPR044880">
    <property type="entry name" value="NCX_ion-bd_dom_sf"/>
</dbReference>
<evidence type="ECO:0000256" key="5">
    <source>
        <dbReference type="SAM" id="Phobius"/>
    </source>
</evidence>
<reference evidence="7 8" key="1">
    <citation type="journal article" date="2016" name="Nat. Commun.">
        <title>Thousands of microbial genomes shed light on interconnected biogeochemical processes in an aquifer system.</title>
        <authorList>
            <person name="Anantharaman K."/>
            <person name="Brown C.T."/>
            <person name="Hug L.A."/>
            <person name="Sharon I."/>
            <person name="Castelle C.J."/>
            <person name="Probst A.J."/>
            <person name="Thomas B.C."/>
            <person name="Singh A."/>
            <person name="Wilkins M.J."/>
            <person name="Karaoz U."/>
            <person name="Brodie E.L."/>
            <person name="Williams K.H."/>
            <person name="Hubbard S.S."/>
            <person name="Banfield J.F."/>
        </authorList>
    </citation>
    <scope>NUCLEOTIDE SEQUENCE [LARGE SCALE GENOMIC DNA]</scope>
</reference>
<feature type="transmembrane region" description="Helical" evidence="5">
    <location>
        <begin position="104"/>
        <end position="121"/>
    </location>
</feature>
<dbReference type="GO" id="GO:0008273">
    <property type="term" value="F:calcium, potassium:sodium antiporter activity"/>
    <property type="evidence" value="ECO:0007669"/>
    <property type="project" value="TreeGrafter"/>
</dbReference>
<dbReference type="Pfam" id="PF01699">
    <property type="entry name" value="Na_Ca_ex"/>
    <property type="match status" value="2"/>
</dbReference>
<feature type="transmembrane region" description="Helical" evidence="5">
    <location>
        <begin position="294"/>
        <end position="309"/>
    </location>
</feature>
<dbReference type="GO" id="GO:0005262">
    <property type="term" value="F:calcium channel activity"/>
    <property type="evidence" value="ECO:0007669"/>
    <property type="project" value="TreeGrafter"/>
</dbReference>
<feature type="domain" description="Sodium/calcium exchanger membrane region" evidence="6">
    <location>
        <begin position="5"/>
        <end position="143"/>
    </location>
</feature>
<comment type="subcellular location">
    <subcellularLocation>
        <location evidence="1">Membrane</location>
        <topology evidence="1">Multi-pass membrane protein</topology>
    </subcellularLocation>
</comment>
<dbReference type="InterPro" id="IPR004481">
    <property type="entry name" value="K/Na/Ca-exchanger"/>
</dbReference>
<dbReference type="Gene3D" id="1.20.1420.30">
    <property type="entry name" value="NCX, central ion-binding region"/>
    <property type="match status" value="1"/>
</dbReference>
<feature type="domain" description="Sodium/calcium exchanger membrane region" evidence="6">
    <location>
        <begin position="173"/>
        <end position="306"/>
    </location>
</feature>
<protein>
    <recommendedName>
        <fullName evidence="6">Sodium/calcium exchanger membrane region domain-containing protein</fullName>
    </recommendedName>
</protein>
<dbReference type="PANTHER" id="PTHR10846:SF8">
    <property type="entry name" value="INNER MEMBRANE PROTEIN YRBG"/>
    <property type="match status" value="1"/>
</dbReference>
<name>A0A1F4WH04_UNCKA</name>
<gene>
    <name evidence="7" type="ORF">A2415_02165</name>
</gene>
<sequence>MIIDILLTTLAFVILWVGAGLSVSGVEKISKTVKIPSFVISFFALGVLTSISEISVAYFAVLDKTPEISVGNLIGASAVITLLIIPLLAVLNKGITFNGTIDRINFPLAYLVISLPVLLILDRTLGVFDAFILIFAVGVLVFTISVKNTLVDRIEEALNHRHVNVLLESTKVFLGVGLIVFSSKYIVDTTILYAIKYSVAPFLVGLLLLSIGTNLPELTVLIRSTIFKKKAIALGDYVGSAVINTLTLGGLILFNKNTIRLTGGVKLNILLLPIGAILFLYFAKNKKLDRREGLILLGLFALFVILELTI</sequence>
<dbReference type="GO" id="GO:0006874">
    <property type="term" value="P:intracellular calcium ion homeostasis"/>
    <property type="evidence" value="ECO:0007669"/>
    <property type="project" value="TreeGrafter"/>
</dbReference>
<keyword evidence="2 5" id="KW-0812">Transmembrane</keyword>